<evidence type="ECO:0000313" key="2">
    <source>
        <dbReference type="EMBL" id="MDC0680355.1"/>
    </source>
</evidence>
<reference evidence="2 3" key="1">
    <citation type="submission" date="2023-01" db="EMBL/GenBank/DDBJ databases">
        <title>Minimal conservation of predation-associated metabolite biosynthetic gene clusters underscores biosynthetic potential of Myxococcota including descriptions for ten novel species: Archangium lansinium sp. nov., Myxococcus landrumus sp. nov., Nannocystis bai.</title>
        <authorList>
            <person name="Ahearne A."/>
            <person name="Stevens C."/>
            <person name="Dowd S."/>
        </authorList>
    </citation>
    <scope>NUCLEOTIDE SEQUENCE [LARGE SCALE GENOMIC DNA]</scope>
    <source>
        <strain evidence="2 3">WIWO2</strain>
    </source>
</reference>
<protein>
    <recommendedName>
        <fullName evidence="4">Secreted protein</fullName>
    </recommendedName>
</protein>
<keyword evidence="3" id="KW-1185">Reference proteome</keyword>
<feature type="compositionally biased region" description="Pro residues" evidence="1">
    <location>
        <begin position="137"/>
        <end position="153"/>
    </location>
</feature>
<name>A0ABT5C1R0_9BACT</name>
<feature type="region of interest" description="Disordered" evidence="1">
    <location>
        <begin position="1"/>
        <end position="59"/>
    </location>
</feature>
<feature type="compositionally biased region" description="Basic residues" evidence="1">
    <location>
        <begin position="19"/>
        <end position="28"/>
    </location>
</feature>
<comment type="caution">
    <text evidence="2">The sequence shown here is derived from an EMBL/GenBank/DDBJ whole genome shotgun (WGS) entry which is preliminary data.</text>
</comment>
<gene>
    <name evidence="2" type="ORF">POL72_21610</name>
</gene>
<sequence length="266" mass="28940">MKSSSSKPRHRGANEATKPRRQSSKRPAGKPGPASPGKATSEPSKYARGASPADRATVHGTINEALRQLIKRIARRPWADFATQGPAWLALLVLDALVLVLERRGADANPEDMIMWLEKPNAVFSMFGGQPVTPARSAPPAPATAPPSPPSPPARKDVRDPADPHLRTLGIEFHACADELGKASIADMMSLLFVGDDDPTLAIQDGIRREVNLIRYALQSEEDVDTEAVGMALWQIEARLIVARELYCRMRESIKDERAQSEGGRS</sequence>
<accession>A0ABT5C1R0</accession>
<evidence type="ECO:0000313" key="3">
    <source>
        <dbReference type="Proteomes" id="UP001217485"/>
    </source>
</evidence>
<dbReference type="Proteomes" id="UP001217485">
    <property type="component" value="Unassembled WGS sequence"/>
</dbReference>
<dbReference type="EMBL" id="JAQNDK010000002">
    <property type="protein sequence ID" value="MDC0680355.1"/>
    <property type="molecule type" value="Genomic_DNA"/>
</dbReference>
<dbReference type="RefSeq" id="WP_272097396.1">
    <property type="nucleotide sequence ID" value="NZ_JAQNDK010000002.1"/>
</dbReference>
<organism evidence="2 3">
    <name type="scientific">Sorangium atrum</name>
    <dbReference type="NCBI Taxonomy" id="2995308"/>
    <lineage>
        <taxon>Bacteria</taxon>
        <taxon>Pseudomonadati</taxon>
        <taxon>Myxococcota</taxon>
        <taxon>Polyangia</taxon>
        <taxon>Polyangiales</taxon>
        <taxon>Polyangiaceae</taxon>
        <taxon>Sorangium</taxon>
    </lineage>
</organism>
<proteinExistence type="predicted"/>
<feature type="region of interest" description="Disordered" evidence="1">
    <location>
        <begin position="128"/>
        <end position="162"/>
    </location>
</feature>
<feature type="compositionally biased region" description="Low complexity" evidence="1">
    <location>
        <begin position="29"/>
        <end position="39"/>
    </location>
</feature>
<evidence type="ECO:0008006" key="4">
    <source>
        <dbReference type="Google" id="ProtNLM"/>
    </source>
</evidence>
<evidence type="ECO:0000256" key="1">
    <source>
        <dbReference type="SAM" id="MobiDB-lite"/>
    </source>
</evidence>